<keyword evidence="1" id="KW-0479">Metal-binding</keyword>
<sequence>MALGIPTHFKISVRELVEQTERSGDINFRFSARSSALAGIRGHQRVQKSRGDDYVAEKRVVDLISSGDVYLEVSGRVDGYFPAQLPMLVEEIKTLRADPALIPASLQRLHWGQAKVYAYLLGRVHELNVGDPVVARLCYLQLDDDTEYLLTQTLTMQELGDYYQVLVTRQMAFLARLSAWRTRRDKSIEQLEFPYPEYREGQRDMAVSVYRAMQSSRQLVLQAPTGVGKTMGVLYPAIKGLPTGPLEKLFFLSAKTSGQALAAAAVADMREQGLQLRDITLTAKNKICFTPGAPCDAEHCQFAAGYYDKLGKVMEEVLLEDQALTRAVIEAKARAHQVCPFELELDLSLVADIVICDYNYVFDPAVYLRRYFDGVNQGYGLLIDEAHNLVDRGREMFSAEIEKNAYLELRRQLPAELPLMARSLAAVNAQFLTLLKMDKPGFVQAGYRIIPELPQRLIQALRKFTVAAEDWLQQNQAADFNEILLALYFDSLRFLRIAESFDHHYNCLMIARQQGVVMKLFNINPGPGLAEGFRRVNTAVAFSATLMPQTYFQTLMGIEADANWFQIESPFDSKNLGVFSTSYISTTYRDRGNSLYALADTIATVVAQRAGHYMVFFPSFAYLKEVRDKFVERYPDSVCVSQAPAMDENARIEFLSRFESLEESTLVGFAVMGGIFGEGIDLKGRKLIGVIIAGVGLPQLGIERDVIRDYFEQSGPAGQGFEFAYQYPGMNRVLQTAGRVIRSETDRGIICLVDNRFNESRYRRLMPTQWQVKLSRNREILGNAVAAFWADDDRNTP</sequence>
<keyword evidence="6" id="KW-0408">Iron</keyword>
<evidence type="ECO:0000259" key="11">
    <source>
        <dbReference type="PROSITE" id="PS51193"/>
    </source>
</evidence>
<evidence type="ECO:0000256" key="4">
    <source>
        <dbReference type="ARBA" id="ARBA00022806"/>
    </source>
</evidence>
<dbReference type="InterPro" id="IPR045028">
    <property type="entry name" value="DinG/Rad3-like"/>
</dbReference>
<dbReference type="PROSITE" id="PS51193">
    <property type="entry name" value="HELICASE_ATP_BIND_2"/>
    <property type="match status" value="1"/>
</dbReference>
<comment type="caution">
    <text evidence="12">The sequence shown here is derived from an EMBL/GenBank/DDBJ whole genome shotgun (WGS) entry which is preliminary data.</text>
</comment>
<dbReference type="Pfam" id="PF13307">
    <property type="entry name" value="Helicase_C_2"/>
    <property type="match status" value="1"/>
</dbReference>
<dbReference type="GO" id="GO:0046872">
    <property type="term" value="F:metal ion binding"/>
    <property type="evidence" value="ECO:0007669"/>
    <property type="project" value="UniProtKB-KW"/>
</dbReference>
<dbReference type="AlphaFoldDB" id="A0A973A824"/>
<keyword evidence="4 12" id="KW-0347">Helicase</keyword>
<evidence type="ECO:0000313" key="13">
    <source>
        <dbReference type="Proteomes" id="UP000754644"/>
    </source>
</evidence>
<organism evidence="12 13">
    <name type="scientific">SAR86 cluster bacterium</name>
    <dbReference type="NCBI Taxonomy" id="2030880"/>
    <lineage>
        <taxon>Bacteria</taxon>
        <taxon>Pseudomonadati</taxon>
        <taxon>Pseudomonadota</taxon>
        <taxon>Gammaproteobacteria</taxon>
        <taxon>SAR86 cluster</taxon>
    </lineage>
</organism>
<dbReference type="SUPFAM" id="SSF52540">
    <property type="entry name" value="P-loop containing nucleoside triphosphate hydrolases"/>
    <property type="match status" value="2"/>
</dbReference>
<dbReference type="InterPro" id="IPR027417">
    <property type="entry name" value="P-loop_NTPase"/>
</dbReference>
<dbReference type="Proteomes" id="UP000754644">
    <property type="component" value="Unassembled WGS sequence"/>
</dbReference>
<dbReference type="GO" id="GO:0006139">
    <property type="term" value="P:nucleobase-containing compound metabolic process"/>
    <property type="evidence" value="ECO:0007669"/>
    <property type="project" value="InterPro"/>
</dbReference>
<keyword evidence="9" id="KW-0413">Isomerase</keyword>
<dbReference type="GO" id="GO:0003677">
    <property type="term" value="F:DNA binding"/>
    <property type="evidence" value="ECO:0007669"/>
    <property type="project" value="UniProtKB-KW"/>
</dbReference>
<reference evidence="12" key="1">
    <citation type="submission" date="2020-05" db="EMBL/GenBank/DDBJ databases">
        <title>Sulfur intermediates as new biogeochemical hubs in an aquatic model microbial ecosystem.</title>
        <authorList>
            <person name="Vigneron A."/>
        </authorList>
    </citation>
    <scope>NUCLEOTIDE SEQUENCE</scope>
    <source>
        <strain evidence="12">Bin.250</strain>
    </source>
</reference>
<dbReference type="SMART" id="SM00491">
    <property type="entry name" value="HELICc2"/>
    <property type="match status" value="1"/>
</dbReference>
<evidence type="ECO:0000256" key="7">
    <source>
        <dbReference type="ARBA" id="ARBA00023014"/>
    </source>
</evidence>
<dbReference type="GO" id="GO:0005524">
    <property type="term" value="F:ATP binding"/>
    <property type="evidence" value="ECO:0007669"/>
    <property type="project" value="UniProtKB-KW"/>
</dbReference>
<evidence type="ECO:0000256" key="2">
    <source>
        <dbReference type="ARBA" id="ARBA00022741"/>
    </source>
</evidence>
<protein>
    <submittedName>
        <fullName evidence="12">ATP-dependent DNA helicase</fullName>
    </submittedName>
</protein>
<dbReference type="Gene3D" id="1.10.275.30">
    <property type="match status" value="1"/>
</dbReference>
<dbReference type="Gene3D" id="3.40.50.300">
    <property type="entry name" value="P-loop containing nucleotide triphosphate hydrolases"/>
    <property type="match status" value="2"/>
</dbReference>
<dbReference type="GO" id="GO:0016818">
    <property type="term" value="F:hydrolase activity, acting on acid anhydrides, in phosphorus-containing anhydrides"/>
    <property type="evidence" value="ECO:0007669"/>
    <property type="project" value="InterPro"/>
</dbReference>
<dbReference type="Pfam" id="PF06733">
    <property type="entry name" value="DEAD_2"/>
    <property type="match status" value="1"/>
</dbReference>
<gene>
    <name evidence="12" type="ORF">HQ497_02885</name>
</gene>
<evidence type="ECO:0000256" key="3">
    <source>
        <dbReference type="ARBA" id="ARBA00022801"/>
    </source>
</evidence>
<evidence type="ECO:0000313" key="12">
    <source>
        <dbReference type="EMBL" id="NQV64288.1"/>
    </source>
</evidence>
<proteinExistence type="inferred from homology"/>
<evidence type="ECO:0000256" key="10">
    <source>
        <dbReference type="ARBA" id="ARBA00038058"/>
    </source>
</evidence>
<dbReference type="InterPro" id="IPR006555">
    <property type="entry name" value="ATP-dep_Helicase_C"/>
</dbReference>
<name>A0A973A824_9GAMM</name>
<evidence type="ECO:0000256" key="6">
    <source>
        <dbReference type="ARBA" id="ARBA00023004"/>
    </source>
</evidence>
<keyword evidence="3" id="KW-0378">Hydrolase</keyword>
<keyword evidence="2" id="KW-0547">Nucleotide-binding</keyword>
<dbReference type="InterPro" id="IPR010614">
    <property type="entry name" value="RAD3-like_helicase_DEAD"/>
</dbReference>
<dbReference type="InterPro" id="IPR014013">
    <property type="entry name" value="Helic_SF1/SF2_ATP-bd_DinG/Rad3"/>
</dbReference>
<keyword evidence="7" id="KW-0411">Iron-sulfur</keyword>
<evidence type="ECO:0000256" key="8">
    <source>
        <dbReference type="ARBA" id="ARBA00023125"/>
    </source>
</evidence>
<feature type="domain" description="Helicase ATP-binding" evidence="11">
    <location>
        <begin position="188"/>
        <end position="435"/>
    </location>
</feature>
<dbReference type="PANTHER" id="PTHR11472:SF34">
    <property type="entry name" value="REGULATOR OF TELOMERE ELONGATION HELICASE 1"/>
    <property type="match status" value="1"/>
</dbReference>
<accession>A0A973A824</accession>
<evidence type="ECO:0000256" key="9">
    <source>
        <dbReference type="ARBA" id="ARBA00023235"/>
    </source>
</evidence>
<evidence type="ECO:0000256" key="1">
    <source>
        <dbReference type="ARBA" id="ARBA00022723"/>
    </source>
</evidence>
<keyword evidence="8" id="KW-0238">DNA-binding</keyword>
<evidence type="ECO:0000256" key="5">
    <source>
        <dbReference type="ARBA" id="ARBA00022840"/>
    </source>
</evidence>
<keyword evidence="5" id="KW-0067">ATP-binding</keyword>
<dbReference type="GO" id="GO:0003678">
    <property type="term" value="F:DNA helicase activity"/>
    <property type="evidence" value="ECO:0007669"/>
    <property type="project" value="InterPro"/>
</dbReference>
<dbReference type="EMBL" id="JABMOJ010000106">
    <property type="protein sequence ID" value="NQV64288.1"/>
    <property type="molecule type" value="Genomic_DNA"/>
</dbReference>
<dbReference type="PANTHER" id="PTHR11472">
    <property type="entry name" value="DNA REPAIR DEAD HELICASE RAD3/XP-D SUBFAMILY MEMBER"/>
    <property type="match status" value="1"/>
</dbReference>
<comment type="similarity">
    <text evidence="10">Belongs to the helicase family. DinG subfamily.</text>
</comment>
<dbReference type="GO" id="GO:0051536">
    <property type="term" value="F:iron-sulfur cluster binding"/>
    <property type="evidence" value="ECO:0007669"/>
    <property type="project" value="UniProtKB-KW"/>
</dbReference>